<feature type="transmembrane region" description="Helical" evidence="6">
    <location>
        <begin position="379"/>
        <end position="399"/>
    </location>
</feature>
<feature type="non-terminal residue" evidence="8">
    <location>
        <position position="1"/>
    </location>
</feature>
<dbReference type="OrthoDB" id="2587356at2759"/>
<dbReference type="InterPro" id="IPR005829">
    <property type="entry name" value="Sugar_transporter_CS"/>
</dbReference>
<evidence type="ECO:0000256" key="1">
    <source>
        <dbReference type="ARBA" id="ARBA00004141"/>
    </source>
</evidence>
<evidence type="ECO:0000259" key="7">
    <source>
        <dbReference type="PROSITE" id="PS50850"/>
    </source>
</evidence>
<dbReference type="Gene3D" id="1.20.1250.20">
    <property type="entry name" value="MFS general substrate transporter like domains"/>
    <property type="match status" value="1"/>
</dbReference>
<feature type="transmembrane region" description="Helical" evidence="6">
    <location>
        <begin position="462"/>
        <end position="485"/>
    </location>
</feature>
<dbReference type="Proteomes" id="UP000554235">
    <property type="component" value="Unassembled WGS sequence"/>
</dbReference>
<evidence type="ECO:0000313" key="9">
    <source>
        <dbReference type="Proteomes" id="UP000554235"/>
    </source>
</evidence>
<keyword evidence="3 6" id="KW-1133">Transmembrane helix</keyword>
<proteinExistence type="predicted"/>
<reference evidence="8 9" key="1">
    <citation type="submission" date="2020-01" db="EMBL/GenBank/DDBJ databases">
        <title>Identification and distribution of gene clusters putatively required for synthesis of sphingolipid metabolism inhibitors in phylogenetically diverse species of the filamentous fungus Fusarium.</title>
        <authorList>
            <person name="Kim H.-S."/>
            <person name="Busman M."/>
            <person name="Brown D.W."/>
            <person name="Divon H."/>
            <person name="Uhlig S."/>
            <person name="Proctor R.H."/>
        </authorList>
    </citation>
    <scope>NUCLEOTIDE SEQUENCE [LARGE SCALE GENOMIC DNA]</scope>
    <source>
        <strain evidence="8 9">NRRL 20459</strain>
    </source>
</reference>
<accession>A0A8H4PA93</accession>
<comment type="caution">
    <text evidence="8">The sequence shown here is derived from an EMBL/GenBank/DDBJ whole genome shotgun (WGS) entry which is preliminary data.</text>
</comment>
<feature type="transmembrane region" description="Helical" evidence="6">
    <location>
        <begin position="431"/>
        <end position="450"/>
    </location>
</feature>
<dbReference type="SUPFAM" id="SSF103473">
    <property type="entry name" value="MFS general substrate transporter"/>
    <property type="match status" value="1"/>
</dbReference>
<feature type="transmembrane region" description="Helical" evidence="6">
    <location>
        <begin position="248"/>
        <end position="270"/>
    </location>
</feature>
<keyword evidence="2 6" id="KW-0812">Transmembrane</keyword>
<name>A0A8H4PA93_9HYPO</name>
<feature type="transmembrane region" description="Helical" evidence="6">
    <location>
        <begin position="406"/>
        <end position="425"/>
    </location>
</feature>
<dbReference type="InterPro" id="IPR036259">
    <property type="entry name" value="MFS_trans_sf"/>
</dbReference>
<evidence type="ECO:0000256" key="6">
    <source>
        <dbReference type="SAM" id="Phobius"/>
    </source>
</evidence>
<dbReference type="AlphaFoldDB" id="A0A8H4PA93"/>
<feature type="transmembrane region" description="Helical" evidence="6">
    <location>
        <begin position="207"/>
        <end position="227"/>
    </location>
</feature>
<evidence type="ECO:0000256" key="2">
    <source>
        <dbReference type="ARBA" id="ARBA00022692"/>
    </source>
</evidence>
<dbReference type="PANTHER" id="PTHR23501:SF195">
    <property type="entry name" value="PEP5"/>
    <property type="match status" value="1"/>
</dbReference>
<evidence type="ECO:0000313" key="8">
    <source>
        <dbReference type="EMBL" id="KAF4461956.1"/>
    </source>
</evidence>
<keyword evidence="5" id="KW-0325">Glycoprotein</keyword>
<feature type="transmembrane region" description="Helical" evidence="6">
    <location>
        <begin position="137"/>
        <end position="156"/>
    </location>
</feature>
<dbReference type="InterPro" id="IPR011701">
    <property type="entry name" value="MFS"/>
</dbReference>
<dbReference type="Pfam" id="PF07690">
    <property type="entry name" value="MFS_1"/>
    <property type="match status" value="1"/>
</dbReference>
<sequence>MESKSVHPSSVLNATEPSSYVQENEKSDAYDAAHAMDEPPPRLGVRTFLAIFAVCSIYFSQLVTLVGVGAQGQTIAGHFNSSANVVWLSSPITILTVVLSPIVSRAADYWGRKWFLVTLTVFGGVGSIIIARADSMAMAIAGSCITGVCFGVQPLLHAVTSEVLPRRWRAWAQATDMISNGLGSITGLLVGGALNRANDIHSEGFRTYFLMAMGCYFMAALLTWLLYSPPPTAAQKTYSGRTRDKLRMLDWMGFALLASGLVLFCTALSWSQNPYPWGQPRVSATFAIGVSLCIVLVIYEVFFKKDGMFHHGLFSRDRSFALATFCVFIEGVAFFAANNYFAFQVSHRLRTPQASHRLSDYGQVSVLYETDSLIVGVRYSIMLICSMVGASVAGVYCAITRKARWLTVLGFLISVAFFACMATTGRKSNQLVWATPILLGFALGITLATLVTVAQLCTPPELIAAASGLVISMRSLGGSIGLAIYNALFNHILKSYPDNIANAAQSAGLDKDSLMAFVKGISTHNQTALEAIPGVNSSIIK</sequence>
<dbReference type="GO" id="GO:0005886">
    <property type="term" value="C:plasma membrane"/>
    <property type="evidence" value="ECO:0007669"/>
    <property type="project" value="TreeGrafter"/>
</dbReference>
<dbReference type="EMBL" id="JAADYS010001619">
    <property type="protein sequence ID" value="KAF4461956.1"/>
    <property type="molecule type" value="Genomic_DNA"/>
</dbReference>
<protein>
    <submittedName>
        <fullName evidence="8">Siderophore iron transporter</fullName>
    </submittedName>
</protein>
<keyword evidence="9" id="KW-1185">Reference proteome</keyword>
<feature type="transmembrane region" description="Helical" evidence="6">
    <location>
        <begin position="320"/>
        <end position="341"/>
    </location>
</feature>
<feature type="domain" description="Major facilitator superfamily (MFS) profile" evidence="7">
    <location>
        <begin position="48"/>
        <end position="541"/>
    </location>
</feature>
<dbReference type="PROSITE" id="PS00216">
    <property type="entry name" value="SUGAR_TRANSPORT_1"/>
    <property type="match status" value="1"/>
</dbReference>
<feature type="transmembrane region" description="Helical" evidence="6">
    <location>
        <begin position="48"/>
        <end position="70"/>
    </location>
</feature>
<evidence type="ECO:0000256" key="3">
    <source>
        <dbReference type="ARBA" id="ARBA00022989"/>
    </source>
</evidence>
<evidence type="ECO:0000256" key="4">
    <source>
        <dbReference type="ARBA" id="ARBA00023136"/>
    </source>
</evidence>
<dbReference type="PROSITE" id="PS50850">
    <property type="entry name" value="MFS"/>
    <property type="match status" value="1"/>
</dbReference>
<dbReference type="GO" id="GO:0022857">
    <property type="term" value="F:transmembrane transporter activity"/>
    <property type="evidence" value="ECO:0007669"/>
    <property type="project" value="InterPro"/>
</dbReference>
<feature type="transmembrane region" description="Helical" evidence="6">
    <location>
        <begin position="114"/>
        <end position="131"/>
    </location>
</feature>
<feature type="transmembrane region" description="Helical" evidence="6">
    <location>
        <begin position="177"/>
        <end position="195"/>
    </location>
</feature>
<keyword evidence="4 6" id="KW-0472">Membrane</keyword>
<dbReference type="InterPro" id="IPR020846">
    <property type="entry name" value="MFS_dom"/>
</dbReference>
<evidence type="ECO:0000256" key="5">
    <source>
        <dbReference type="ARBA" id="ARBA00023180"/>
    </source>
</evidence>
<dbReference type="PANTHER" id="PTHR23501">
    <property type="entry name" value="MAJOR FACILITATOR SUPERFAMILY"/>
    <property type="match status" value="1"/>
</dbReference>
<feature type="transmembrane region" description="Helical" evidence="6">
    <location>
        <begin position="282"/>
        <end position="299"/>
    </location>
</feature>
<feature type="transmembrane region" description="Helical" evidence="6">
    <location>
        <begin position="82"/>
        <end position="102"/>
    </location>
</feature>
<organism evidence="8 9">
    <name type="scientific">Fusarium albosuccineum</name>
    <dbReference type="NCBI Taxonomy" id="1237068"/>
    <lineage>
        <taxon>Eukaryota</taxon>
        <taxon>Fungi</taxon>
        <taxon>Dikarya</taxon>
        <taxon>Ascomycota</taxon>
        <taxon>Pezizomycotina</taxon>
        <taxon>Sordariomycetes</taxon>
        <taxon>Hypocreomycetidae</taxon>
        <taxon>Hypocreales</taxon>
        <taxon>Nectriaceae</taxon>
        <taxon>Fusarium</taxon>
        <taxon>Fusarium decemcellulare species complex</taxon>
    </lineage>
</organism>
<gene>
    <name evidence="8" type="ORF">FALBO_11238</name>
</gene>
<comment type="subcellular location">
    <subcellularLocation>
        <location evidence="1">Membrane</location>
        <topology evidence="1">Multi-pass membrane protein</topology>
    </subcellularLocation>
</comment>